<feature type="region of interest" description="Disordered" evidence="1">
    <location>
        <begin position="1"/>
        <end position="28"/>
    </location>
</feature>
<evidence type="ECO:0000256" key="1">
    <source>
        <dbReference type="SAM" id="MobiDB-lite"/>
    </source>
</evidence>
<feature type="compositionally biased region" description="Polar residues" evidence="1">
    <location>
        <begin position="56"/>
        <end position="70"/>
    </location>
</feature>
<dbReference type="EMBL" id="ML769511">
    <property type="protein sequence ID" value="KAE9396605.1"/>
    <property type="molecule type" value="Genomic_DNA"/>
</dbReference>
<dbReference type="AlphaFoldDB" id="A0A6A4HI82"/>
<dbReference type="Proteomes" id="UP000799118">
    <property type="component" value="Unassembled WGS sequence"/>
</dbReference>
<evidence type="ECO:0000313" key="2">
    <source>
        <dbReference type="EMBL" id="KAE9396605.1"/>
    </source>
</evidence>
<feature type="region of interest" description="Disordered" evidence="1">
    <location>
        <begin position="56"/>
        <end position="76"/>
    </location>
</feature>
<proteinExistence type="predicted"/>
<keyword evidence="3" id="KW-1185">Reference proteome</keyword>
<name>A0A6A4HI82_9AGAR</name>
<sequence>MTASSHEPFKTVTGPDSSISPLHSTRSRKSSLYSLFTGKSDSVFSNPSQQTITAITSPRSSTTSFLNSPDNHSRPRLGVHLKKAKSLASMKGLLSPSSLAPNLSRSTSIAGPSNLGLSHSTTALHSGRMDFWMRPRESDEVAATESLDMGTSQTTNSINLLNITQTIH</sequence>
<dbReference type="OrthoDB" id="2960890at2759"/>
<feature type="compositionally biased region" description="Polar residues" evidence="1">
    <location>
        <begin position="14"/>
        <end position="28"/>
    </location>
</feature>
<organism evidence="2 3">
    <name type="scientific">Gymnopus androsaceus JB14</name>
    <dbReference type="NCBI Taxonomy" id="1447944"/>
    <lineage>
        <taxon>Eukaryota</taxon>
        <taxon>Fungi</taxon>
        <taxon>Dikarya</taxon>
        <taxon>Basidiomycota</taxon>
        <taxon>Agaricomycotina</taxon>
        <taxon>Agaricomycetes</taxon>
        <taxon>Agaricomycetidae</taxon>
        <taxon>Agaricales</taxon>
        <taxon>Marasmiineae</taxon>
        <taxon>Omphalotaceae</taxon>
        <taxon>Gymnopus</taxon>
    </lineage>
</organism>
<protein>
    <submittedName>
        <fullName evidence="2">Uncharacterized protein</fullName>
    </submittedName>
</protein>
<accession>A0A6A4HI82</accession>
<reference evidence="2" key="1">
    <citation type="journal article" date="2019" name="Environ. Microbiol.">
        <title>Fungal ecological strategies reflected in gene transcription - a case study of two litter decomposers.</title>
        <authorList>
            <person name="Barbi F."/>
            <person name="Kohler A."/>
            <person name="Barry K."/>
            <person name="Baskaran P."/>
            <person name="Daum C."/>
            <person name="Fauchery L."/>
            <person name="Ihrmark K."/>
            <person name="Kuo A."/>
            <person name="LaButti K."/>
            <person name="Lipzen A."/>
            <person name="Morin E."/>
            <person name="Grigoriev I.V."/>
            <person name="Henrissat B."/>
            <person name="Lindahl B."/>
            <person name="Martin F."/>
        </authorList>
    </citation>
    <scope>NUCLEOTIDE SEQUENCE</scope>
    <source>
        <strain evidence="2">JB14</strain>
    </source>
</reference>
<evidence type="ECO:0000313" key="3">
    <source>
        <dbReference type="Proteomes" id="UP000799118"/>
    </source>
</evidence>
<gene>
    <name evidence="2" type="ORF">BT96DRAFT_102557</name>
</gene>